<keyword evidence="4" id="KW-1185">Reference proteome</keyword>
<dbReference type="InterPro" id="IPR015915">
    <property type="entry name" value="Kelch-typ_b-propeller"/>
</dbReference>
<dbReference type="EMBL" id="CAJVPZ010044396">
    <property type="protein sequence ID" value="CAG8767471.1"/>
    <property type="molecule type" value="Genomic_DNA"/>
</dbReference>
<dbReference type="Pfam" id="PF24681">
    <property type="entry name" value="Kelch_KLHDC2_KLHL20_DRC7"/>
    <property type="match status" value="1"/>
</dbReference>
<feature type="non-terminal residue" evidence="3">
    <location>
        <position position="1"/>
    </location>
</feature>
<name>A0A9N9NY70_9GLOM</name>
<evidence type="ECO:0000313" key="4">
    <source>
        <dbReference type="Proteomes" id="UP000789396"/>
    </source>
</evidence>
<dbReference type="Gene3D" id="2.120.10.80">
    <property type="entry name" value="Kelch-type beta propeller"/>
    <property type="match status" value="2"/>
</dbReference>
<dbReference type="OrthoDB" id="432528at2759"/>
<dbReference type="Proteomes" id="UP000789396">
    <property type="component" value="Unassembled WGS sequence"/>
</dbReference>
<evidence type="ECO:0000313" key="3">
    <source>
        <dbReference type="EMBL" id="CAG8767471.1"/>
    </source>
</evidence>
<feature type="non-terminal residue" evidence="3">
    <location>
        <position position="271"/>
    </location>
</feature>
<dbReference type="AlphaFoldDB" id="A0A9N9NY70"/>
<dbReference type="SUPFAM" id="SSF117281">
    <property type="entry name" value="Kelch motif"/>
    <property type="match status" value="1"/>
</dbReference>
<dbReference type="PANTHER" id="PTHR46228:SF2">
    <property type="entry name" value="KELCH REPEAT PROTEIN (AFU_ORTHOLOGUE AFUA_4G14350)"/>
    <property type="match status" value="1"/>
</dbReference>
<keyword evidence="1" id="KW-0880">Kelch repeat</keyword>
<comment type="caution">
    <text evidence="3">The sequence shown here is derived from an EMBL/GenBank/DDBJ whole genome shotgun (WGS) entry which is preliminary data.</text>
</comment>
<keyword evidence="2" id="KW-0677">Repeat</keyword>
<sequence>NVLAGTKIYFSGGWIQSANRSIWTPSNEFYHLDVSTAFKINEGTMPWVNLSLGSIIPPHSWSACSLCGPDNNTLVIFGGDFGATNPANLVFTYNLKTLQWNNPITPGQPPNKHARSVCDFKTGKMYMFSGYLNVENATMDILDTKTLTWSVGNDLVVLDTEKSIFTWSKPNVSTLSPLSRCYHSATLVGHYMIVVFGRNGIYTPSLTMNEVYILDTSDKFDYKWINEFIPPTTSNDKTVTTLNLTPTTNAINSTALIVSTSISTFLLVLAT</sequence>
<proteinExistence type="predicted"/>
<organism evidence="3 4">
    <name type="scientific">Racocetra fulgida</name>
    <dbReference type="NCBI Taxonomy" id="60492"/>
    <lineage>
        <taxon>Eukaryota</taxon>
        <taxon>Fungi</taxon>
        <taxon>Fungi incertae sedis</taxon>
        <taxon>Mucoromycota</taxon>
        <taxon>Glomeromycotina</taxon>
        <taxon>Glomeromycetes</taxon>
        <taxon>Diversisporales</taxon>
        <taxon>Gigasporaceae</taxon>
        <taxon>Racocetra</taxon>
    </lineage>
</organism>
<dbReference type="PANTHER" id="PTHR46228">
    <property type="entry name" value="KELCH DOMAIN-CONTAINING PROTEIN"/>
    <property type="match status" value="1"/>
</dbReference>
<protein>
    <submittedName>
        <fullName evidence="3">18595_t:CDS:1</fullName>
    </submittedName>
</protein>
<gene>
    <name evidence="3" type="ORF">RFULGI_LOCUS14805</name>
</gene>
<evidence type="ECO:0000256" key="2">
    <source>
        <dbReference type="ARBA" id="ARBA00022737"/>
    </source>
</evidence>
<evidence type="ECO:0000256" key="1">
    <source>
        <dbReference type="ARBA" id="ARBA00022441"/>
    </source>
</evidence>
<accession>A0A9N9NY70</accession>
<reference evidence="3" key="1">
    <citation type="submission" date="2021-06" db="EMBL/GenBank/DDBJ databases">
        <authorList>
            <person name="Kallberg Y."/>
            <person name="Tangrot J."/>
            <person name="Rosling A."/>
        </authorList>
    </citation>
    <scope>NUCLEOTIDE SEQUENCE</scope>
    <source>
        <strain evidence="3">IN212</strain>
    </source>
</reference>